<protein>
    <submittedName>
        <fullName evidence="1">Uncharacterized protein</fullName>
    </submittedName>
</protein>
<dbReference type="KEGG" id="gak:X907_2033"/>
<accession>A0A3T0EBK8</accession>
<dbReference type="OrthoDB" id="7551043at2"/>
<dbReference type="Proteomes" id="UP000286954">
    <property type="component" value="Chromosome"/>
</dbReference>
<reference evidence="1 2" key="1">
    <citation type="submission" date="2016-12" db="EMBL/GenBank/DDBJ databases">
        <title>The genome of dimorphic prosthecate Glycocaulis alkaliphilus 6b-8t, isolated from crude oil dictates its adaptability in petroleum environments.</title>
        <authorList>
            <person name="Wu X.-L."/>
            <person name="Geng S."/>
        </authorList>
    </citation>
    <scope>NUCLEOTIDE SEQUENCE [LARGE SCALE GENOMIC DNA]</scope>
    <source>
        <strain evidence="1 2">6B-8</strain>
    </source>
</reference>
<sequence length="267" mass="30060">MRGKDLVGLFNMVVVAGVLGAISYAALVLQPEEYDPETLCLVGETPPHTVIMIDRTEVRYTPSQARRINDVILAARSQLEIGERLSLFELNHRGEIRNTNRFSVCNPGRGDQINPLYRNPNRVQARYDALFDRPLDRALDGLMDLIDSPVTPLLESLAELGNSEDFNTAVPRRRIILISDMLQNTQLYSVYGPARADLANRLPDPGTIARQIEARYGRTLAGVEIEILFVAQDHDGWTPEQRAAIRAHWQAIFAQLGVRQSWQEFAQ</sequence>
<evidence type="ECO:0000313" key="2">
    <source>
        <dbReference type="Proteomes" id="UP000286954"/>
    </source>
</evidence>
<proteinExistence type="predicted"/>
<dbReference type="EMBL" id="CP018911">
    <property type="protein sequence ID" value="AZU04556.1"/>
    <property type="molecule type" value="Genomic_DNA"/>
</dbReference>
<organism evidence="1 2">
    <name type="scientific">Glycocaulis alkaliphilus</name>
    <dbReference type="NCBI Taxonomy" id="1434191"/>
    <lineage>
        <taxon>Bacteria</taxon>
        <taxon>Pseudomonadati</taxon>
        <taxon>Pseudomonadota</taxon>
        <taxon>Alphaproteobacteria</taxon>
        <taxon>Maricaulales</taxon>
        <taxon>Maricaulaceae</taxon>
        <taxon>Glycocaulis</taxon>
    </lineage>
</organism>
<dbReference type="AlphaFoldDB" id="A0A3T0EBK8"/>
<evidence type="ECO:0000313" key="1">
    <source>
        <dbReference type="EMBL" id="AZU04556.1"/>
    </source>
</evidence>
<dbReference type="RefSeq" id="WP_127567586.1">
    <property type="nucleotide sequence ID" value="NZ_BMFB01000001.1"/>
</dbReference>
<gene>
    <name evidence="1" type="ORF">X907_2033</name>
</gene>
<name>A0A3T0EBK8_9PROT</name>
<keyword evidence="2" id="KW-1185">Reference proteome</keyword>